<evidence type="ECO:0000256" key="3">
    <source>
        <dbReference type="ARBA" id="ARBA00023125"/>
    </source>
</evidence>
<dbReference type="PRINTS" id="PR00039">
    <property type="entry name" value="HTHLYSR"/>
</dbReference>
<evidence type="ECO:0000256" key="2">
    <source>
        <dbReference type="ARBA" id="ARBA00023015"/>
    </source>
</evidence>
<dbReference type="PANTHER" id="PTHR30537:SF1">
    <property type="entry name" value="HTH-TYPE TRANSCRIPTIONAL REGULATOR PGRR"/>
    <property type="match status" value="1"/>
</dbReference>
<dbReference type="InterPro" id="IPR036388">
    <property type="entry name" value="WH-like_DNA-bd_sf"/>
</dbReference>
<sequence length="300" mass="34136">MTMKIDLNILPVFIAVAEEHNFRAAADRLGITRSAVSQMIRKLEDQLGIALFTRTTRSVKLTEAGEHLYSQVRPQLENVNSSLENIISHKSPRGLLRIASTSIAEPFLSGKFIVEFSKKYPDIELDITVTDDEFDIVKAGFDAGVRLGDSLEQDMIALPICGLQRDMAVASPDYIAQQGIPKHPKDLLNHRCIGWRPKLNNRPYYWEFSENEKDFEVSVEPHITTNDFRLMLRVALAGGGITFATEETFRPFLKTGKLVPLLEEFLPTFSGFYFFYPNRENMSPKLRAMVDFVKSWKQTN</sequence>
<proteinExistence type="inferred from homology"/>
<dbReference type="RefSeq" id="WP_255894009.1">
    <property type="nucleotide sequence ID" value="NZ_JAMZEG020000001.1"/>
</dbReference>
<dbReference type="SUPFAM" id="SSF46785">
    <property type="entry name" value="Winged helix' DNA-binding domain"/>
    <property type="match status" value="1"/>
</dbReference>
<reference evidence="6" key="1">
    <citation type="submission" date="2023-01" db="EMBL/GenBank/DDBJ databases">
        <title>Psychroserpens sp. MSW6 and Marinomonas sp. RSW2, isolated from seawater.</title>
        <authorList>
            <person name="Kristyanto S."/>
            <person name="Jung J."/>
            <person name="Kim J.M."/>
            <person name="Jeon C.O."/>
        </authorList>
    </citation>
    <scope>NUCLEOTIDE SEQUENCE</scope>
    <source>
        <strain evidence="6">RSW2</strain>
    </source>
</reference>
<dbReference type="PROSITE" id="PS50931">
    <property type="entry name" value="HTH_LYSR"/>
    <property type="match status" value="1"/>
</dbReference>
<dbReference type="CDD" id="cd08474">
    <property type="entry name" value="PBP2_CrgA_like_5"/>
    <property type="match status" value="1"/>
</dbReference>
<keyword evidence="2" id="KW-0805">Transcription regulation</keyword>
<protein>
    <submittedName>
        <fullName evidence="6">LysR family transcriptional regulator</fullName>
    </submittedName>
</protein>
<gene>
    <name evidence="6" type="ORF">M3I01_002585</name>
</gene>
<accession>A0ABT5WDX1</accession>
<evidence type="ECO:0000256" key="4">
    <source>
        <dbReference type="ARBA" id="ARBA00023163"/>
    </source>
</evidence>
<evidence type="ECO:0000256" key="1">
    <source>
        <dbReference type="ARBA" id="ARBA00009437"/>
    </source>
</evidence>
<evidence type="ECO:0000313" key="6">
    <source>
        <dbReference type="EMBL" id="MDE8601816.1"/>
    </source>
</evidence>
<feature type="domain" description="HTH lysR-type" evidence="5">
    <location>
        <begin position="5"/>
        <end position="62"/>
    </location>
</feature>
<dbReference type="SUPFAM" id="SSF53850">
    <property type="entry name" value="Periplasmic binding protein-like II"/>
    <property type="match status" value="1"/>
</dbReference>
<dbReference type="Pfam" id="PF00126">
    <property type="entry name" value="HTH_1"/>
    <property type="match status" value="1"/>
</dbReference>
<dbReference type="InterPro" id="IPR005119">
    <property type="entry name" value="LysR_subst-bd"/>
</dbReference>
<dbReference type="Proteomes" id="UP001139522">
    <property type="component" value="Unassembled WGS sequence"/>
</dbReference>
<keyword evidence="3" id="KW-0238">DNA-binding</keyword>
<comment type="caution">
    <text evidence="6">The sequence shown here is derived from an EMBL/GenBank/DDBJ whole genome shotgun (WGS) entry which is preliminary data.</text>
</comment>
<dbReference type="Gene3D" id="1.10.10.10">
    <property type="entry name" value="Winged helix-like DNA-binding domain superfamily/Winged helix DNA-binding domain"/>
    <property type="match status" value="1"/>
</dbReference>
<name>A0ABT5WDX1_9GAMM</name>
<dbReference type="Pfam" id="PF03466">
    <property type="entry name" value="LysR_substrate"/>
    <property type="match status" value="1"/>
</dbReference>
<dbReference type="Gene3D" id="3.40.190.290">
    <property type="match status" value="1"/>
</dbReference>
<dbReference type="InterPro" id="IPR000847">
    <property type="entry name" value="LysR_HTH_N"/>
</dbReference>
<organism evidence="6 7">
    <name type="scientific">Marinomonas maritima</name>
    <dbReference type="NCBI Taxonomy" id="2940935"/>
    <lineage>
        <taxon>Bacteria</taxon>
        <taxon>Pseudomonadati</taxon>
        <taxon>Pseudomonadota</taxon>
        <taxon>Gammaproteobacteria</taxon>
        <taxon>Oceanospirillales</taxon>
        <taxon>Oceanospirillaceae</taxon>
        <taxon>Marinomonas</taxon>
    </lineage>
</organism>
<keyword evidence="4" id="KW-0804">Transcription</keyword>
<keyword evidence="7" id="KW-1185">Reference proteome</keyword>
<evidence type="ECO:0000313" key="7">
    <source>
        <dbReference type="Proteomes" id="UP001139522"/>
    </source>
</evidence>
<dbReference type="InterPro" id="IPR036390">
    <property type="entry name" value="WH_DNA-bd_sf"/>
</dbReference>
<evidence type="ECO:0000259" key="5">
    <source>
        <dbReference type="PROSITE" id="PS50931"/>
    </source>
</evidence>
<dbReference type="EMBL" id="JAMZEG020000001">
    <property type="protein sequence ID" value="MDE8601816.1"/>
    <property type="molecule type" value="Genomic_DNA"/>
</dbReference>
<dbReference type="InterPro" id="IPR058163">
    <property type="entry name" value="LysR-type_TF_proteobact-type"/>
</dbReference>
<dbReference type="PANTHER" id="PTHR30537">
    <property type="entry name" value="HTH-TYPE TRANSCRIPTIONAL REGULATOR"/>
    <property type="match status" value="1"/>
</dbReference>
<comment type="similarity">
    <text evidence="1">Belongs to the LysR transcriptional regulatory family.</text>
</comment>